<dbReference type="AlphaFoldDB" id="A0A6M2DGC7"/>
<keyword evidence="6" id="KW-0547">Nucleotide-binding</keyword>
<name>A0A6M2DGC7_XENCH</name>
<dbReference type="InterPro" id="IPR023468">
    <property type="entry name" value="Riboflavin_kinase"/>
</dbReference>
<proteinExistence type="predicted"/>
<keyword evidence="5" id="KW-0808">Transferase</keyword>
<dbReference type="GO" id="GO:0009231">
    <property type="term" value="P:riboflavin biosynthetic process"/>
    <property type="evidence" value="ECO:0007669"/>
    <property type="project" value="InterPro"/>
</dbReference>
<evidence type="ECO:0000256" key="7">
    <source>
        <dbReference type="ARBA" id="ARBA00022840"/>
    </source>
</evidence>
<dbReference type="InterPro" id="IPR023465">
    <property type="entry name" value="Riboflavin_kinase_dom_sf"/>
</dbReference>
<evidence type="ECO:0000256" key="8">
    <source>
        <dbReference type="SAM" id="MobiDB-lite"/>
    </source>
</evidence>
<evidence type="ECO:0000256" key="2">
    <source>
        <dbReference type="ARBA" id="ARBA00012105"/>
    </source>
</evidence>
<dbReference type="EC" id="2.7.1.26" evidence="2"/>
<dbReference type="GO" id="GO:0005524">
    <property type="term" value="F:ATP binding"/>
    <property type="evidence" value="ECO:0007669"/>
    <property type="project" value="UniProtKB-KW"/>
</dbReference>
<dbReference type="SMART" id="SM00904">
    <property type="entry name" value="Flavokinase"/>
    <property type="match status" value="1"/>
</dbReference>
<evidence type="ECO:0000256" key="3">
    <source>
        <dbReference type="ARBA" id="ARBA00022630"/>
    </source>
</evidence>
<dbReference type="UniPathway" id="UPA00276">
    <property type="reaction ID" value="UER00406"/>
</dbReference>
<feature type="domain" description="Riboflavin kinase" evidence="9">
    <location>
        <begin position="349"/>
        <end position="477"/>
    </location>
</feature>
<keyword evidence="4" id="KW-0288">FMN</keyword>
<sequence>MPSVANESAGGGDHTQISFSVAKTSAEEKAKKGKVDLEGHIQIISPPSTSISDISFTRESSDDDTEGKDSSLENILAERERNKRIKAAKKENVSSTLKVSKEIEEQLKVDLVKSLTEKHSKHISPKKIIKIQYKHSDLPSTILGKPEEQSSGASVPIEVKNISKDPKVKYPETENSKTRIRIVENREIEDREIEDQPIKGPDIKNPQIEDQNNKDPHIEDSEIDNKGVDNLEIEDSEEQVSEVKDSGGEDSDGERKTKSKGKEQRDVTVDNTQAQTSNSTKPNNIDIEEIRTTVLQAHTKPLERDITARTLSSSDLPPVPLISFLDVSVIGGTYTAIPDEKALSQMNTVLPYFVRGRVATGFGRGSKDLGVPTANFSREVVKTLHMDLCPGVYFGWAKIDKWPVMKMVMNLGWNPFYDNKEKSLEVHVMYEFPFDFYGSFMRICILGYMRPEAKFKSLGDLIRSIKRDKEVARNLLDRPECLMYSMHEFFGCDCNEER</sequence>
<feature type="compositionally biased region" description="Acidic residues" evidence="8">
    <location>
        <begin position="231"/>
        <end position="240"/>
    </location>
</feature>
<feature type="region of interest" description="Disordered" evidence="8">
    <location>
        <begin position="1"/>
        <end position="75"/>
    </location>
</feature>
<reference evidence="10" key="1">
    <citation type="submission" date="2020-03" db="EMBL/GenBank/DDBJ databases">
        <title>Transcriptomic Profiling of the Digestive Tract of the Rat Flea, Xenopsylla cheopis, Following Blood Feeding and Infection with Yersinia pestis.</title>
        <authorList>
            <person name="Bland D.M."/>
            <person name="Martens C.A."/>
            <person name="Virtaneva K."/>
            <person name="Kanakabandi K."/>
            <person name="Long D."/>
            <person name="Rosenke R."/>
            <person name="Saturday G.A."/>
            <person name="Hoyt F.H."/>
            <person name="Bruno D.P."/>
            <person name="Ribeiro J.M.C."/>
            <person name="Hinnebusch J."/>
        </authorList>
    </citation>
    <scope>NUCLEOTIDE SEQUENCE</scope>
</reference>
<feature type="compositionally biased region" description="Basic and acidic residues" evidence="8">
    <location>
        <begin position="241"/>
        <end position="268"/>
    </location>
</feature>
<organism evidence="10">
    <name type="scientific">Xenopsylla cheopis</name>
    <name type="common">Oriental rat flea</name>
    <name type="synonym">Pulex cheopis</name>
    <dbReference type="NCBI Taxonomy" id="163159"/>
    <lineage>
        <taxon>Eukaryota</taxon>
        <taxon>Metazoa</taxon>
        <taxon>Ecdysozoa</taxon>
        <taxon>Arthropoda</taxon>
        <taxon>Hexapoda</taxon>
        <taxon>Insecta</taxon>
        <taxon>Pterygota</taxon>
        <taxon>Neoptera</taxon>
        <taxon>Endopterygota</taxon>
        <taxon>Siphonaptera</taxon>
        <taxon>Pulicidae</taxon>
        <taxon>Xenopsyllinae</taxon>
        <taxon>Xenopsylla</taxon>
    </lineage>
</organism>
<feature type="compositionally biased region" description="Basic and acidic residues" evidence="8">
    <location>
        <begin position="211"/>
        <end position="229"/>
    </location>
</feature>
<dbReference type="SUPFAM" id="SSF82114">
    <property type="entry name" value="Riboflavin kinase-like"/>
    <property type="match status" value="1"/>
</dbReference>
<keyword evidence="3" id="KW-0285">Flavoprotein</keyword>
<evidence type="ECO:0000259" key="9">
    <source>
        <dbReference type="SMART" id="SM00904"/>
    </source>
</evidence>
<feature type="compositionally biased region" description="Basic and acidic residues" evidence="8">
    <location>
        <begin position="161"/>
        <end position="197"/>
    </location>
</feature>
<dbReference type="GO" id="GO:0009398">
    <property type="term" value="P:FMN biosynthetic process"/>
    <property type="evidence" value="ECO:0007669"/>
    <property type="project" value="UniProtKB-UniPathway"/>
</dbReference>
<evidence type="ECO:0000256" key="5">
    <source>
        <dbReference type="ARBA" id="ARBA00022679"/>
    </source>
</evidence>
<evidence type="ECO:0000256" key="1">
    <source>
        <dbReference type="ARBA" id="ARBA00005201"/>
    </source>
</evidence>
<dbReference type="GO" id="GO:0008531">
    <property type="term" value="F:riboflavin kinase activity"/>
    <property type="evidence" value="ECO:0007669"/>
    <property type="project" value="UniProtKB-EC"/>
</dbReference>
<dbReference type="Pfam" id="PF01687">
    <property type="entry name" value="Flavokinase"/>
    <property type="match status" value="1"/>
</dbReference>
<feature type="region of interest" description="Disordered" evidence="8">
    <location>
        <begin position="140"/>
        <end position="284"/>
    </location>
</feature>
<evidence type="ECO:0000256" key="4">
    <source>
        <dbReference type="ARBA" id="ARBA00022643"/>
    </source>
</evidence>
<keyword evidence="10" id="KW-0418">Kinase</keyword>
<dbReference type="EMBL" id="GIIL01001410">
    <property type="protein sequence ID" value="NOV45136.1"/>
    <property type="molecule type" value="Transcribed_RNA"/>
</dbReference>
<evidence type="ECO:0000313" key="10">
    <source>
        <dbReference type="EMBL" id="NOV45136.1"/>
    </source>
</evidence>
<feature type="compositionally biased region" description="Polar residues" evidence="8">
    <location>
        <begin position="269"/>
        <end position="283"/>
    </location>
</feature>
<dbReference type="GO" id="GO:0005739">
    <property type="term" value="C:mitochondrion"/>
    <property type="evidence" value="ECO:0007669"/>
    <property type="project" value="TreeGrafter"/>
</dbReference>
<dbReference type="PANTHER" id="PTHR22749:SF6">
    <property type="entry name" value="RIBOFLAVIN KINASE"/>
    <property type="match status" value="1"/>
</dbReference>
<dbReference type="PANTHER" id="PTHR22749">
    <property type="entry name" value="RIBOFLAVIN KINASE/FMN ADENYLYLTRANSFERASE"/>
    <property type="match status" value="1"/>
</dbReference>
<protein>
    <recommendedName>
        <fullName evidence="2">riboflavin kinase</fullName>
        <ecNumber evidence="2">2.7.1.26</ecNumber>
    </recommendedName>
</protein>
<dbReference type="Gene3D" id="2.40.30.30">
    <property type="entry name" value="Riboflavin kinase-like"/>
    <property type="match status" value="1"/>
</dbReference>
<comment type="pathway">
    <text evidence="1">Cofactor biosynthesis; FMN biosynthesis; FMN from riboflavin (ATP route): step 1/1.</text>
</comment>
<feature type="compositionally biased region" description="Basic and acidic residues" evidence="8">
    <location>
        <begin position="25"/>
        <end position="39"/>
    </location>
</feature>
<evidence type="ECO:0000256" key="6">
    <source>
        <dbReference type="ARBA" id="ARBA00022741"/>
    </source>
</evidence>
<keyword evidence="7" id="KW-0067">ATP-binding</keyword>
<accession>A0A6M2DGC7</accession>
<dbReference type="InterPro" id="IPR015865">
    <property type="entry name" value="Riboflavin_kinase_bac/euk"/>
</dbReference>
<feature type="compositionally biased region" description="Low complexity" evidence="8">
    <location>
        <begin position="41"/>
        <end position="55"/>
    </location>
</feature>